<organism evidence="3 4">
    <name type="scientific">Neolentinus lepideus HHB14362 ss-1</name>
    <dbReference type="NCBI Taxonomy" id="1314782"/>
    <lineage>
        <taxon>Eukaryota</taxon>
        <taxon>Fungi</taxon>
        <taxon>Dikarya</taxon>
        <taxon>Basidiomycota</taxon>
        <taxon>Agaricomycotina</taxon>
        <taxon>Agaricomycetes</taxon>
        <taxon>Gloeophyllales</taxon>
        <taxon>Gloeophyllaceae</taxon>
        <taxon>Neolentinus</taxon>
    </lineage>
</organism>
<dbReference type="Pfam" id="PF00248">
    <property type="entry name" value="Aldo_ket_red"/>
    <property type="match status" value="1"/>
</dbReference>
<keyword evidence="1" id="KW-0560">Oxidoreductase</keyword>
<dbReference type="PANTHER" id="PTHR43625:SF40">
    <property type="entry name" value="ALDO-KETO REDUCTASE YAKC [NADP(+)]"/>
    <property type="match status" value="1"/>
</dbReference>
<dbReference type="PANTHER" id="PTHR43625">
    <property type="entry name" value="AFLATOXIN B1 ALDEHYDE REDUCTASE"/>
    <property type="match status" value="1"/>
</dbReference>
<dbReference type="SUPFAM" id="SSF51430">
    <property type="entry name" value="NAD(P)-linked oxidoreductase"/>
    <property type="match status" value="1"/>
</dbReference>
<dbReference type="InParanoid" id="A0A165MZJ1"/>
<keyword evidence="4" id="KW-1185">Reference proteome</keyword>
<dbReference type="EMBL" id="KV425654">
    <property type="protein sequence ID" value="KZT18981.1"/>
    <property type="molecule type" value="Genomic_DNA"/>
</dbReference>
<dbReference type="Proteomes" id="UP000076761">
    <property type="component" value="Unassembled WGS sequence"/>
</dbReference>
<evidence type="ECO:0000256" key="1">
    <source>
        <dbReference type="ARBA" id="ARBA00023002"/>
    </source>
</evidence>
<reference evidence="3 4" key="1">
    <citation type="journal article" date="2016" name="Mol. Biol. Evol.">
        <title>Comparative Genomics of Early-Diverging Mushroom-Forming Fungi Provides Insights into the Origins of Lignocellulose Decay Capabilities.</title>
        <authorList>
            <person name="Nagy L.G."/>
            <person name="Riley R."/>
            <person name="Tritt A."/>
            <person name="Adam C."/>
            <person name="Daum C."/>
            <person name="Floudas D."/>
            <person name="Sun H."/>
            <person name="Yadav J.S."/>
            <person name="Pangilinan J."/>
            <person name="Larsson K.H."/>
            <person name="Matsuura K."/>
            <person name="Barry K."/>
            <person name="Labutti K."/>
            <person name="Kuo R."/>
            <person name="Ohm R.A."/>
            <person name="Bhattacharya S.S."/>
            <person name="Shirouzu T."/>
            <person name="Yoshinaga Y."/>
            <person name="Martin F.M."/>
            <person name="Grigoriev I.V."/>
            <person name="Hibbett D.S."/>
        </authorList>
    </citation>
    <scope>NUCLEOTIDE SEQUENCE [LARGE SCALE GENOMIC DNA]</scope>
    <source>
        <strain evidence="3 4">HHB14362 ss-1</strain>
    </source>
</reference>
<dbReference type="Gene3D" id="3.20.20.100">
    <property type="entry name" value="NADP-dependent oxidoreductase domain"/>
    <property type="match status" value="1"/>
</dbReference>
<dbReference type="InterPro" id="IPR020471">
    <property type="entry name" value="AKR"/>
</dbReference>
<dbReference type="InterPro" id="IPR036812">
    <property type="entry name" value="NAD(P)_OxRdtase_dom_sf"/>
</dbReference>
<dbReference type="InterPro" id="IPR023210">
    <property type="entry name" value="NADP_OxRdtase_dom"/>
</dbReference>
<proteinExistence type="predicted"/>
<evidence type="ECO:0000259" key="2">
    <source>
        <dbReference type="Pfam" id="PF00248"/>
    </source>
</evidence>
<protein>
    <submittedName>
        <fullName evidence="3">Aldo/keto reductase</fullName>
    </submittedName>
</protein>
<dbReference type="PRINTS" id="PR00069">
    <property type="entry name" value="ALDKETRDTASE"/>
</dbReference>
<sequence length="341" mass="37148">MTVLPIRKIGKDAVSAIGYGAMGIGSVAYGKADSDEDRLKFLDVLYESGCTNWDTANIYGDSEEIIGKWFAKTGKRKEIFLATKFGVVRPPQSGRLVNGEPEYVKQCIETSLKRLQTDHVDLYYLHRADPTVPIEVTVGAMADLVKASKVKYLGLSEISSATLRRAHAVHPITAIQVEYSPFTLDIEDEKIGLLKTARELGVTVVAYSPLGRGLLTGRYKSPDDFGEGDFRSSIPRYSKENFPNILKITDGLKAIGERHGATAGQVAIAWLLAQGDDIIPIPGTKSVKYLKENLGAASVKLTKEEAAEVRAIAEKADASQGVRYPPGMVDMLFADTPPLEK</sequence>
<dbReference type="OrthoDB" id="37537at2759"/>
<gene>
    <name evidence="3" type="ORF">NEOLEDRAFT_1078861</name>
</gene>
<dbReference type="AlphaFoldDB" id="A0A165MZJ1"/>
<feature type="domain" description="NADP-dependent oxidoreductase" evidence="2">
    <location>
        <begin position="17"/>
        <end position="313"/>
    </location>
</feature>
<evidence type="ECO:0000313" key="3">
    <source>
        <dbReference type="EMBL" id="KZT18981.1"/>
    </source>
</evidence>
<dbReference type="STRING" id="1314782.A0A165MZJ1"/>
<evidence type="ECO:0000313" key="4">
    <source>
        <dbReference type="Proteomes" id="UP000076761"/>
    </source>
</evidence>
<dbReference type="GO" id="GO:0005737">
    <property type="term" value="C:cytoplasm"/>
    <property type="evidence" value="ECO:0007669"/>
    <property type="project" value="TreeGrafter"/>
</dbReference>
<dbReference type="GO" id="GO:0016491">
    <property type="term" value="F:oxidoreductase activity"/>
    <property type="evidence" value="ECO:0007669"/>
    <property type="project" value="UniProtKB-KW"/>
</dbReference>
<name>A0A165MZJ1_9AGAM</name>
<dbReference type="InterPro" id="IPR050791">
    <property type="entry name" value="Aldo-Keto_reductase"/>
</dbReference>
<dbReference type="FunCoup" id="A0A165MZJ1">
    <property type="interactions" value="323"/>
</dbReference>
<accession>A0A165MZJ1</accession>